<feature type="compositionally biased region" description="Polar residues" evidence="1">
    <location>
        <begin position="299"/>
        <end position="315"/>
    </location>
</feature>
<keyword evidence="2" id="KW-0472">Membrane</keyword>
<name>A0A7E4V7N2_PANRE</name>
<evidence type="ECO:0000256" key="1">
    <source>
        <dbReference type="SAM" id="MobiDB-lite"/>
    </source>
</evidence>
<sequence length="429" mass="48735">MKEDLAIQIRLVKNQLRCTPWIQMRLIRQLILLLIVLIDEGISDESECTIDVDLAKNTWKRVQFSAACPEEKPSACLSIRRVNATDYGVSHVINIECGEVAAARCSVRQFDTRCIYNWTSDTASLIQYCCCQSVDECRRPIPLPFSVARKPPLTCWDYFQALVVLTFSIVAGVIINIELRPMVALVMRNRFLVPKPPLSNIRDRVSFEHLAAALCRHHIKVFRTPQTPSLLPSPRIVRFVDRQRQPIQQDRHVRLYRAINAVHRRLRTRMKYATEWHRSDLRRLKREAEKAKKTATVHPGSSFNPKLEEPTQQPSELPPTANAASTELITPKTPSKPDPETSTNLQTPVSLTKSKLKQTPAPSNSKKDADRSKSSKKVDKTQSSSLHSDSTQPLDDDKTEIVAKVAVEQTSFEKTTRNTTTQSKKLPKK</sequence>
<feature type="compositionally biased region" description="Polar residues" evidence="1">
    <location>
        <begin position="408"/>
        <end position="429"/>
    </location>
</feature>
<feature type="transmembrane region" description="Helical" evidence="2">
    <location>
        <begin position="158"/>
        <end position="179"/>
    </location>
</feature>
<keyword evidence="3" id="KW-1185">Reference proteome</keyword>
<evidence type="ECO:0000313" key="3">
    <source>
        <dbReference type="Proteomes" id="UP000492821"/>
    </source>
</evidence>
<feature type="compositionally biased region" description="Polar residues" evidence="1">
    <location>
        <begin position="381"/>
        <end position="393"/>
    </location>
</feature>
<feature type="compositionally biased region" description="Basic and acidic residues" evidence="1">
    <location>
        <begin position="365"/>
        <end position="380"/>
    </location>
</feature>
<keyword evidence="2" id="KW-0812">Transmembrane</keyword>
<evidence type="ECO:0000256" key="2">
    <source>
        <dbReference type="SAM" id="Phobius"/>
    </source>
</evidence>
<dbReference type="Proteomes" id="UP000492821">
    <property type="component" value="Unassembled WGS sequence"/>
</dbReference>
<proteinExistence type="predicted"/>
<organism evidence="3 4">
    <name type="scientific">Panagrellus redivivus</name>
    <name type="common">Microworm</name>
    <dbReference type="NCBI Taxonomy" id="6233"/>
    <lineage>
        <taxon>Eukaryota</taxon>
        <taxon>Metazoa</taxon>
        <taxon>Ecdysozoa</taxon>
        <taxon>Nematoda</taxon>
        <taxon>Chromadorea</taxon>
        <taxon>Rhabditida</taxon>
        <taxon>Tylenchina</taxon>
        <taxon>Panagrolaimomorpha</taxon>
        <taxon>Panagrolaimoidea</taxon>
        <taxon>Panagrolaimidae</taxon>
        <taxon>Panagrellus</taxon>
    </lineage>
</organism>
<keyword evidence="2" id="KW-1133">Transmembrane helix</keyword>
<reference evidence="3" key="1">
    <citation type="journal article" date="2013" name="Genetics">
        <title>The draft genome and transcriptome of Panagrellus redivivus are shaped by the harsh demands of a free-living lifestyle.</title>
        <authorList>
            <person name="Srinivasan J."/>
            <person name="Dillman A.R."/>
            <person name="Macchietto M.G."/>
            <person name="Heikkinen L."/>
            <person name="Lakso M."/>
            <person name="Fracchia K.M."/>
            <person name="Antoshechkin I."/>
            <person name="Mortazavi A."/>
            <person name="Wong G."/>
            <person name="Sternberg P.W."/>
        </authorList>
    </citation>
    <scope>NUCLEOTIDE SEQUENCE [LARGE SCALE GENOMIC DNA]</scope>
    <source>
        <strain evidence="3">MT8872</strain>
    </source>
</reference>
<protein>
    <submittedName>
        <fullName evidence="4">Protein sleepless</fullName>
    </submittedName>
</protein>
<dbReference type="WBParaSite" id="Pan_g17547.t1">
    <property type="protein sequence ID" value="Pan_g17547.t1"/>
    <property type="gene ID" value="Pan_g17547"/>
</dbReference>
<accession>A0A7E4V7N2</accession>
<reference evidence="4" key="2">
    <citation type="submission" date="2020-10" db="UniProtKB">
        <authorList>
            <consortium name="WormBaseParasite"/>
        </authorList>
    </citation>
    <scope>IDENTIFICATION</scope>
</reference>
<dbReference type="AlphaFoldDB" id="A0A7E4V7N2"/>
<feature type="compositionally biased region" description="Polar residues" evidence="1">
    <location>
        <begin position="340"/>
        <end position="353"/>
    </location>
</feature>
<evidence type="ECO:0000313" key="4">
    <source>
        <dbReference type="WBParaSite" id="Pan_g17547.t1"/>
    </source>
</evidence>
<feature type="region of interest" description="Disordered" evidence="1">
    <location>
        <begin position="288"/>
        <end position="429"/>
    </location>
</feature>